<evidence type="ECO:0000313" key="1">
    <source>
        <dbReference type="EMBL" id="SJM29130.1"/>
    </source>
</evidence>
<evidence type="ECO:0000313" key="2">
    <source>
        <dbReference type="Proteomes" id="UP000245698"/>
    </source>
</evidence>
<dbReference type="AlphaFoldDB" id="A0A2P9ADD3"/>
<dbReference type="EMBL" id="FUIG01000013">
    <property type="protein sequence ID" value="SJM29130.1"/>
    <property type="molecule type" value="Genomic_DNA"/>
</dbReference>
<reference evidence="2" key="1">
    <citation type="submission" date="2016-12" db="EMBL/GenBank/DDBJ databases">
        <authorList>
            <person name="Brunel B."/>
        </authorList>
    </citation>
    <scope>NUCLEOTIDE SEQUENCE [LARGE SCALE GENOMIC DNA]</scope>
</reference>
<proteinExistence type="predicted"/>
<keyword evidence="2" id="KW-1185">Reference proteome</keyword>
<accession>A0A2P9ADD3</accession>
<organism evidence="1 2">
    <name type="scientific">Mesorhizobium delmotii</name>
    <dbReference type="NCBI Taxonomy" id="1631247"/>
    <lineage>
        <taxon>Bacteria</taxon>
        <taxon>Pseudomonadati</taxon>
        <taxon>Pseudomonadota</taxon>
        <taxon>Alphaproteobacteria</taxon>
        <taxon>Hyphomicrobiales</taxon>
        <taxon>Phyllobacteriaceae</taxon>
        <taxon>Mesorhizobium</taxon>
    </lineage>
</organism>
<name>A0A2P9ADD3_9HYPH</name>
<protein>
    <submittedName>
        <fullName evidence="1">Uncharacterized protein</fullName>
    </submittedName>
</protein>
<sequence>MRLSVISGQHDAQRTTETCINRVTQRRRSGVIQHRVPFGALTSAGTGQDGRAELAGIVYDARLDGYCVTREAP</sequence>
<dbReference type="Proteomes" id="UP000245698">
    <property type="component" value="Unassembled WGS sequence"/>
</dbReference>
<gene>
    <name evidence="1" type="ORF">BQ8482_111060</name>
</gene>